<dbReference type="InterPro" id="IPR002656">
    <property type="entry name" value="Acyl_transf_3_dom"/>
</dbReference>
<evidence type="ECO:0000313" key="3">
    <source>
        <dbReference type="EMBL" id="RYB98088.1"/>
    </source>
</evidence>
<gene>
    <name evidence="3" type="ORF">EUA07_18590</name>
</gene>
<feature type="transmembrane region" description="Helical" evidence="1">
    <location>
        <begin position="12"/>
        <end position="31"/>
    </location>
</feature>
<feature type="transmembrane region" description="Helical" evidence="1">
    <location>
        <begin position="96"/>
        <end position="120"/>
    </location>
</feature>
<protein>
    <submittedName>
        <fullName evidence="3">Acyltransferase</fullName>
    </submittedName>
</protein>
<dbReference type="Pfam" id="PF01757">
    <property type="entry name" value="Acyl_transf_3"/>
    <property type="match status" value="1"/>
</dbReference>
<dbReference type="Proteomes" id="UP000293291">
    <property type="component" value="Unassembled WGS sequence"/>
</dbReference>
<dbReference type="OrthoDB" id="7375713at2"/>
<keyword evidence="4" id="KW-1185">Reference proteome</keyword>
<feature type="transmembrane region" description="Helical" evidence="1">
    <location>
        <begin position="140"/>
        <end position="157"/>
    </location>
</feature>
<reference evidence="3 4" key="1">
    <citation type="submission" date="2019-01" db="EMBL/GenBank/DDBJ databases">
        <title>Novel species of Nocardioides.</title>
        <authorList>
            <person name="Liu Q."/>
            <person name="Xin Y.-H."/>
        </authorList>
    </citation>
    <scope>NUCLEOTIDE SEQUENCE [LARGE SCALE GENOMIC DNA]</scope>
    <source>
        <strain evidence="3 4">CGMCC 4.6875</strain>
    </source>
</reference>
<feature type="transmembrane region" description="Helical" evidence="1">
    <location>
        <begin position="177"/>
        <end position="195"/>
    </location>
</feature>
<feature type="domain" description="Acyltransferase 3" evidence="2">
    <location>
        <begin position="6"/>
        <end position="363"/>
    </location>
</feature>
<keyword evidence="1" id="KW-0812">Transmembrane</keyword>
<keyword evidence="1" id="KW-1133">Transmembrane helix</keyword>
<keyword evidence="3" id="KW-0808">Transferase</keyword>
<feature type="transmembrane region" description="Helical" evidence="1">
    <location>
        <begin position="237"/>
        <end position="258"/>
    </location>
</feature>
<keyword evidence="1" id="KW-0472">Membrane</keyword>
<evidence type="ECO:0000313" key="4">
    <source>
        <dbReference type="Proteomes" id="UP000293291"/>
    </source>
</evidence>
<feature type="transmembrane region" description="Helical" evidence="1">
    <location>
        <begin position="51"/>
        <end position="75"/>
    </location>
</feature>
<dbReference type="PANTHER" id="PTHR36927">
    <property type="entry name" value="BLR4337 PROTEIN"/>
    <property type="match status" value="1"/>
</dbReference>
<comment type="caution">
    <text evidence="3">The sequence shown here is derived from an EMBL/GenBank/DDBJ whole genome shotgun (WGS) entry which is preliminary data.</text>
</comment>
<proteinExistence type="predicted"/>
<name>A0A4Q2S7J9_9ACTN</name>
<organism evidence="3 4">
    <name type="scientific">Nocardioides ganghwensis</name>
    <dbReference type="NCBI Taxonomy" id="252230"/>
    <lineage>
        <taxon>Bacteria</taxon>
        <taxon>Bacillati</taxon>
        <taxon>Actinomycetota</taxon>
        <taxon>Actinomycetes</taxon>
        <taxon>Propionibacteriales</taxon>
        <taxon>Nocardioidaceae</taxon>
        <taxon>Nocardioides</taxon>
    </lineage>
</organism>
<dbReference type="InterPro" id="IPR050623">
    <property type="entry name" value="Glucan_succinyl_AcylTrfase"/>
</dbReference>
<feature type="transmembrane region" description="Helical" evidence="1">
    <location>
        <begin position="346"/>
        <end position="364"/>
    </location>
</feature>
<dbReference type="RefSeq" id="WP_129456680.1">
    <property type="nucleotide sequence ID" value="NZ_JACXYX010000021.1"/>
</dbReference>
<evidence type="ECO:0000259" key="2">
    <source>
        <dbReference type="Pfam" id="PF01757"/>
    </source>
</evidence>
<dbReference type="GO" id="GO:0016747">
    <property type="term" value="F:acyltransferase activity, transferring groups other than amino-acyl groups"/>
    <property type="evidence" value="ECO:0007669"/>
    <property type="project" value="InterPro"/>
</dbReference>
<dbReference type="AlphaFoldDB" id="A0A4Q2S7J9"/>
<feature type="transmembrane region" description="Helical" evidence="1">
    <location>
        <begin position="316"/>
        <end position="334"/>
    </location>
</feature>
<evidence type="ECO:0000256" key="1">
    <source>
        <dbReference type="SAM" id="Phobius"/>
    </source>
</evidence>
<dbReference type="EMBL" id="SDWU01000025">
    <property type="protein sequence ID" value="RYB98088.1"/>
    <property type="molecule type" value="Genomic_DNA"/>
</dbReference>
<sequence length="374" mass="40554">MRARLLYLDNLKVVLIALIIVLHAFLGYVGIVEAWTYSGLREVTLHPVVEMVLLVVLSPFGFFLIALLFLVAGLLTPGSHDRKGGRQFVVDRLLRLGVPFALYVFVVQPALVYAVAHPYGNATGSFRQEYLGAGRQVDTGPLWFVGVLLVYSLAYAAWRRLRRPQGRPSRPPTTRTLVVSTLVVAPSSFAVRLVYPYGGESGPTDLNFWQWPACIAVFALGVRAAPHGWTRSVPDDLVRVSRAVTATGVVAMTVLLYVTGSRGAVDDMLGGRHWAAVAFACIEAPLVVFGSVWLLDSARRRLERSLPWGEQLRRSAYGAFMLQAVFLLGVAVALRPAALPAEVKALVVALAAVAGSFGAAWLLVSRVPGAARIL</sequence>
<keyword evidence="3" id="KW-0012">Acyltransferase</keyword>
<accession>A0A4Q2S7J9</accession>
<dbReference type="PANTHER" id="PTHR36927:SF4">
    <property type="entry name" value="BLR5718 PROTEIN"/>
    <property type="match status" value="1"/>
</dbReference>
<feature type="transmembrane region" description="Helical" evidence="1">
    <location>
        <begin position="273"/>
        <end position="295"/>
    </location>
</feature>
<feature type="transmembrane region" description="Helical" evidence="1">
    <location>
        <begin position="207"/>
        <end position="225"/>
    </location>
</feature>